<feature type="compositionally biased region" description="Polar residues" evidence="1">
    <location>
        <begin position="1352"/>
        <end position="1361"/>
    </location>
</feature>
<name>A0A1E7F6R4_9STRA</name>
<feature type="compositionally biased region" description="Low complexity" evidence="1">
    <location>
        <begin position="250"/>
        <end position="272"/>
    </location>
</feature>
<evidence type="ECO:0000256" key="1">
    <source>
        <dbReference type="SAM" id="MobiDB-lite"/>
    </source>
</evidence>
<feature type="compositionally biased region" description="Low complexity" evidence="1">
    <location>
        <begin position="1629"/>
        <end position="1639"/>
    </location>
</feature>
<feature type="transmembrane region" description="Helical" evidence="2">
    <location>
        <begin position="121"/>
        <end position="140"/>
    </location>
</feature>
<feature type="compositionally biased region" description="Acidic residues" evidence="1">
    <location>
        <begin position="1803"/>
        <end position="1812"/>
    </location>
</feature>
<keyword evidence="2" id="KW-0472">Membrane</keyword>
<accession>A0A1E7F6R4</accession>
<feature type="compositionally biased region" description="Basic and acidic residues" evidence="1">
    <location>
        <begin position="1265"/>
        <end position="1285"/>
    </location>
</feature>
<feature type="region of interest" description="Disordered" evidence="1">
    <location>
        <begin position="1394"/>
        <end position="1680"/>
    </location>
</feature>
<feature type="compositionally biased region" description="Polar residues" evidence="1">
    <location>
        <begin position="1408"/>
        <end position="1419"/>
    </location>
</feature>
<evidence type="ECO:0000313" key="4">
    <source>
        <dbReference type="Proteomes" id="UP000095751"/>
    </source>
</evidence>
<feature type="compositionally biased region" description="Basic and acidic residues" evidence="1">
    <location>
        <begin position="178"/>
        <end position="190"/>
    </location>
</feature>
<feature type="region of interest" description="Disordered" evidence="1">
    <location>
        <begin position="779"/>
        <end position="803"/>
    </location>
</feature>
<feature type="compositionally biased region" description="Acidic residues" evidence="1">
    <location>
        <begin position="594"/>
        <end position="607"/>
    </location>
</feature>
<dbReference type="KEGG" id="fcy:FRACYDRAFT_262409"/>
<evidence type="ECO:0000313" key="3">
    <source>
        <dbReference type="EMBL" id="OEU13840.1"/>
    </source>
</evidence>
<sequence>MTGFRVNNALRIVVSFDPNKMVTNGPIGRRIYHFQSNLNQALNPPMPSEAHAPGSAIREVDVPYVIIFEKLWQRKEYAKTAIATKASKRQTGSLTPSITSILPPIGTYAKLNGKSDEEFRLFYDFVVIMFAGVVGAAAFGKSLPLLTNSLGSTSSDPLTSKTVLFNLLFGGIEEDPLETDRRQSNRRLIERTTSPYTRNVDEDKSGPAGKTQKRYVRPISEENKDSSSSRKSETKQPEPQLNKPRLVRPSTSQSSSSTSSSGSNRVNTSTNSNERKARTTESAPGINIQLQDPKERVLVRHATASSAYSVDDFKGKKKKIIKPWSAGRKKNIRKQSNTGGLGRDGYGEELEVEVKNRPKKKRLVVAGSQGSNSKDSSSAAVNLLGGGEKVLESEYDEDEDERSSNTVVSEDVRDSANIAKQQVNSIDDDEKRTVRYEQPQPPQDPTVESSSSNNSGNRSDDNERKATTSTTAGVNMQLQDPKERVLVRHATASSAYSVDDFKGKKKKIIKPWSAGRKKNIRKQSNTGGLGRDGYGEDLEVEVKNRPEKKRLVMARTSSSGGNQDAAKALISGGAKENTGGTPPPTSADAKEEWGNEMDDDEYEDDDQNLVRPAPPGKTVVGTMDEGEREPTLIRHTPTKFKGTEGGEPSLVRHVPIEHTNSEDEEEPSLVRHTADREDLVEDDKREGEGEEEQRLVRAISASPSESSSHGQPKLVRANIMEAKVEKPKLVRPNIVSKIVEEPKLVRANIVREIVEEPKLVRANVQKEKAPERNLVRPKIENGKIDPPKNLVKPDRMGQKQDTSIRRRLVQPPLSKTSMDDIPVADLMYGAKSAIVSPTAVPLEVEPKNLVKPAFATGSASTTVTEVKPKNRTMSPPSTSATDNNQDSFMYGSAGSSGSSSIGLSPTSVPIKTEPKKFVKFESNANTMMDNLMYGSKRATASPTSVTYEPKLKKFVNPSTETAAKTFSSTGEKKSSELHPDGDGRKESETHRLVRASPSIMNVKVAPKESRYVKPSASTMESDAKTKKKYVEPTTSAMDNAPDYDICQPAIATSNPSVVNVDMPVPVSRKEIKRNDGELEKKNDSKTKKTYVQPTASVMDNAPDYDICQPAIATSNPSVVNVDMPVPVSMKEIKRNDGDLEKKNDSKTKKTYVQPTASAMDNAPDYDICQPAIATSNPSVVNVEMPVPVSMKEIKRNDGDLEKKNDSDEVNVKDTKINKTYVQPTASVMDNAPDWDLCQPAIATSNPAVVNVEMPVPVSRKEIKRNDGDLKKKNDSDEVNVKDTKTKKTYVQPTASVMDNAPNWDSTDSTVQPAIATSNPSVVNVGVSKREEEKHLVRAPSFITKTAKDDANGSPTIASGSMSKERQEEGSMFAMTPAAAETMRQQVQSKRKVAFARSASADTPFEYKQLQSIPKETNPANAKPIRDEETKTKLPAAIAHAAGSSKSLSDGWAPTAHFPTDEDSKVSTDNQDSDTINNDIRKGKTQAGAMKSPDDPDALPRPTGVIPLTISSSAKEKSQLFRAEHALEPVNDDDDDEQLNKIDEIPEKDDDIVGSGSSGTPDSPALRKTGSSTNSMLGPDQQPLPNPSGVISFPDVRPLTTTAPADTARSKIGQHLRPNHPIEDDDVTQKKSLSSESSNTESKEQDDTSKTSSSSKDMSNKKKKLYLYDGGNPQPKEPWDFAVKGLDTKLDENLLRQAPSTTKKKLVPYDGSQSIGGTTADSYEQSIHLSSDVLPLGKEIGSSQKEGKDGPKIKKEEDEGNRFRQQSTNDGRRRFKEKTVSPFTRTVSDNNDENEDGNNNGKYDDDDGDDDSIDTVSKDVSID</sequence>
<evidence type="ECO:0000256" key="2">
    <source>
        <dbReference type="SAM" id="Phobius"/>
    </source>
</evidence>
<feature type="compositionally biased region" description="Basic and acidic residues" evidence="1">
    <location>
        <begin position="1744"/>
        <end position="1761"/>
    </location>
</feature>
<feature type="compositionally biased region" description="Polar residues" evidence="1">
    <location>
        <begin position="871"/>
        <end position="886"/>
    </location>
</feature>
<protein>
    <submittedName>
        <fullName evidence="3">Uncharacterized protein</fullName>
    </submittedName>
</protein>
<feature type="compositionally biased region" description="Basic and acidic residues" evidence="1">
    <location>
        <begin position="1513"/>
        <end position="1526"/>
    </location>
</feature>
<feature type="region of interest" description="Disordered" evidence="1">
    <location>
        <begin position="1265"/>
        <end position="1286"/>
    </location>
</feature>
<feature type="compositionally biased region" description="Low complexity" evidence="1">
    <location>
        <begin position="448"/>
        <end position="457"/>
    </location>
</feature>
<feature type="region of interest" description="Disordered" evidence="1">
    <location>
        <begin position="1693"/>
        <end position="1822"/>
    </location>
</feature>
<dbReference type="InParanoid" id="A0A1E7F6R4"/>
<reference evidence="3 4" key="1">
    <citation type="submission" date="2016-09" db="EMBL/GenBank/DDBJ databases">
        <title>Extensive genetic diversity and differential bi-allelic expression allows diatom success in the polar Southern Ocean.</title>
        <authorList>
            <consortium name="DOE Joint Genome Institute"/>
            <person name="Mock T."/>
            <person name="Otillar R.P."/>
            <person name="Strauss J."/>
            <person name="Dupont C."/>
            <person name="Frickenhaus S."/>
            <person name="Maumus F."/>
            <person name="Mcmullan M."/>
            <person name="Sanges R."/>
            <person name="Schmutz J."/>
            <person name="Toseland A."/>
            <person name="Valas R."/>
            <person name="Veluchamy A."/>
            <person name="Ward B.J."/>
            <person name="Allen A."/>
            <person name="Barry K."/>
            <person name="Falciatore A."/>
            <person name="Ferrante M."/>
            <person name="Fortunato A.E."/>
            <person name="Gloeckner G."/>
            <person name="Gruber A."/>
            <person name="Hipkin R."/>
            <person name="Janech M."/>
            <person name="Kroth P."/>
            <person name="Leese F."/>
            <person name="Lindquist E."/>
            <person name="Lyon B.R."/>
            <person name="Martin J."/>
            <person name="Mayer C."/>
            <person name="Parker M."/>
            <person name="Quesneville H."/>
            <person name="Raymond J."/>
            <person name="Uhlig C."/>
            <person name="Valentin K.U."/>
            <person name="Worden A.Z."/>
            <person name="Armbrust E.V."/>
            <person name="Bowler C."/>
            <person name="Green B."/>
            <person name="Moulton V."/>
            <person name="Van Oosterhout C."/>
            <person name="Grigoriev I."/>
        </authorList>
    </citation>
    <scope>NUCLEOTIDE SEQUENCE [LARGE SCALE GENOMIC DNA]</scope>
    <source>
        <strain evidence="3 4">CCMP1102</strain>
    </source>
</reference>
<proteinExistence type="predicted"/>
<feature type="compositionally biased region" description="Basic and acidic residues" evidence="1">
    <location>
        <begin position="668"/>
        <end position="695"/>
    </location>
</feature>
<feature type="region of interest" description="Disordered" evidence="1">
    <location>
        <begin position="961"/>
        <end position="1035"/>
    </location>
</feature>
<feature type="compositionally biased region" description="Basic residues" evidence="1">
    <location>
        <begin position="512"/>
        <end position="521"/>
    </location>
</feature>
<feature type="compositionally biased region" description="Low complexity" evidence="1">
    <location>
        <begin position="887"/>
        <end position="907"/>
    </location>
</feature>
<feature type="region of interest" description="Disordered" evidence="1">
    <location>
        <begin position="512"/>
        <end position="713"/>
    </location>
</feature>
<feature type="compositionally biased region" description="Polar residues" evidence="1">
    <location>
        <begin position="1710"/>
        <end position="1728"/>
    </location>
</feature>
<feature type="compositionally biased region" description="Basic residues" evidence="1">
    <location>
        <begin position="322"/>
        <end position="333"/>
    </location>
</feature>
<dbReference type="EMBL" id="KV784361">
    <property type="protein sequence ID" value="OEU13840.1"/>
    <property type="molecule type" value="Genomic_DNA"/>
</dbReference>
<feature type="compositionally biased region" description="Basic and acidic residues" evidence="1">
    <location>
        <begin position="970"/>
        <end position="991"/>
    </location>
</feature>
<feature type="compositionally biased region" description="Basic and acidic residues" evidence="1">
    <location>
        <begin position="1021"/>
        <end position="1030"/>
    </location>
</feature>
<feature type="region of interest" description="Disordered" evidence="1">
    <location>
        <begin position="861"/>
        <end position="907"/>
    </location>
</feature>
<keyword evidence="2" id="KW-0812">Transmembrane</keyword>
<keyword evidence="2" id="KW-1133">Transmembrane helix</keyword>
<keyword evidence="4" id="KW-1185">Reference proteome</keyword>
<feature type="region of interest" description="Disordered" evidence="1">
    <location>
        <begin position="1292"/>
        <end position="1311"/>
    </location>
</feature>
<organism evidence="3 4">
    <name type="scientific">Fragilariopsis cylindrus CCMP1102</name>
    <dbReference type="NCBI Taxonomy" id="635003"/>
    <lineage>
        <taxon>Eukaryota</taxon>
        <taxon>Sar</taxon>
        <taxon>Stramenopiles</taxon>
        <taxon>Ochrophyta</taxon>
        <taxon>Bacillariophyta</taxon>
        <taxon>Bacillariophyceae</taxon>
        <taxon>Bacillariophycidae</taxon>
        <taxon>Bacillariales</taxon>
        <taxon>Bacillariaceae</taxon>
        <taxon>Fragilariopsis</taxon>
    </lineage>
</organism>
<gene>
    <name evidence="3" type="ORF">FRACYDRAFT_262409</name>
</gene>
<feature type="region of interest" description="Disordered" evidence="1">
    <location>
        <begin position="1325"/>
        <end position="1370"/>
    </location>
</feature>
<dbReference type="Proteomes" id="UP000095751">
    <property type="component" value="Unassembled WGS sequence"/>
</dbReference>
<feature type="compositionally biased region" description="Low complexity" evidence="1">
    <location>
        <begin position="368"/>
        <end position="378"/>
    </location>
</feature>
<dbReference type="OrthoDB" id="10650719at2759"/>
<feature type="region of interest" description="Disordered" evidence="1">
    <location>
        <begin position="178"/>
        <end position="289"/>
    </location>
</feature>
<feature type="compositionally biased region" description="Polar residues" evidence="1">
    <location>
        <begin position="1466"/>
        <end position="1477"/>
    </location>
</feature>
<feature type="compositionally biased region" description="Basic and acidic residues" evidence="1">
    <location>
        <begin position="219"/>
        <end position="236"/>
    </location>
</feature>
<feature type="compositionally biased region" description="Polar residues" evidence="1">
    <location>
        <begin position="467"/>
        <end position="477"/>
    </location>
</feature>
<feature type="region of interest" description="Disordered" evidence="1">
    <location>
        <begin position="322"/>
        <end position="477"/>
    </location>
</feature>